<dbReference type="AlphaFoldDB" id="A0A1W2AZX6"/>
<reference evidence="2" key="1">
    <citation type="submission" date="2017-04" db="EMBL/GenBank/DDBJ databases">
        <authorList>
            <person name="Varghese N."/>
            <person name="Submissions S."/>
        </authorList>
    </citation>
    <scope>NUCLEOTIDE SEQUENCE [LARGE SCALE GENOMIC DNA]</scope>
    <source>
        <strain evidence="2">DSM 12126</strain>
    </source>
</reference>
<keyword evidence="2" id="KW-1185">Reference proteome</keyword>
<dbReference type="EMBL" id="FWXT01000001">
    <property type="protein sequence ID" value="SMC66275.1"/>
    <property type="molecule type" value="Genomic_DNA"/>
</dbReference>
<evidence type="ECO:0000313" key="1">
    <source>
        <dbReference type="EMBL" id="SMC66275.1"/>
    </source>
</evidence>
<dbReference type="STRING" id="151894.SAMN04488524_1808"/>
<dbReference type="OrthoDB" id="9847973at2"/>
<dbReference type="RefSeq" id="WP_084237998.1">
    <property type="nucleotide sequence ID" value="NZ_FWXT01000001.1"/>
</dbReference>
<organism evidence="1 2">
    <name type="scientific">Pedobacter africanus</name>
    <dbReference type="NCBI Taxonomy" id="151894"/>
    <lineage>
        <taxon>Bacteria</taxon>
        <taxon>Pseudomonadati</taxon>
        <taxon>Bacteroidota</taxon>
        <taxon>Sphingobacteriia</taxon>
        <taxon>Sphingobacteriales</taxon>
        <taxon>Sphingobacteriaceae</taxon>
        <taxon>Pedobacter</taxon>
    </lineage>
</organism>
<evidence type="ECO:0000313" key="2">
    <source>
        <dbReference type="Proteomes" id="UP000192756"/>
    </source>
</evidence>
<sequence>MIRKRLAYTLFLFLIAVRVAYSQEMVQAEIFTIESSYKGKPYGPYLYLMIYGDLEVGQLVTSSLGPEADGKLDALTAESGEISIKGFPTYNWTNYTTGARWVLTEGERYKIATKEEPNKTTDSSSHYSLKYVEVYQKIGDFPCQKVVVTNKLTKQRDSMYVCSSLNYYNYRVIRKYGKTDFIVRMYTHENGKTQTFTVISAAQKYVPSATFKISKDYIFFNSSKEENDWIENQIKRREQMQKEMRFPFQ</sequence>
<gene>
    <name evidence="1" type="ORF">SAMN04488524_1808</name>
</gene>
<dbReference type="Proteomes" id="UP000192756">
    <property type="component" value="Unassembled WGS sequence"/>
</dbReference>
<name>A0A1W2AZX6_9SPHI</name>
<accession>A0A1W2AZX6</accession>
<protein>
    <submittedName>
        <fullName evidence="1">Uncharacterized protein</fullName>
    </submittedName>
</protein>
<proteinExistence type="predicted"/>